<evidence type="ECO:0000313" key="2">
    <source>
        <dbReference type="Proteomes" id="UP000190813"/>
    </source>
</evidence>
<evidence type="ECO:0008006" key="3">
    <source>
        <dbReference type="Google" id="ProtNLM"/>
    </source>
</evidence>
<dbReference type="RefSeq" id="WP_078770388.1">
    <property type="nucleotide sequence ID" value="NZ_CBCSBR010000014.1"/>
</dbReference>
<evidence type="ECO:0000313" key="1">
    <source>
        <dbReference type="EMBL" id="OPC69678.1"/>
    </source>
</evidence>
<accession>A0A1T3MYK2</accession>
<dbReference type="PROSITE" id="PS51257">
    <property type="entry name" value="PROKAR_LIPOPROTEIN"/>
    <property type="match status" value="1"/>
</dbReference>
<reference evidence="1 2" key="1">
    <citation type="submission" date="2016-06" db="EMBL/GenBank/DDBJ databases">
        <title>Revisiting the taxonomy of the Elizabethkingia Genus based on Whole-Genome Sequencing, Optical Mapping, and MALDI-TOF.</title>
        <authorList>
            <person name="Nicholson A.C."/>
        </authorList>
    </citation>
    <scope>NUCLEOTIDE SEQUENCE [LARGE SCALE GENOMIC DNA]</scope>
    <source>
        <strain evidence="1 2">G4070</strain>
    </source>
</reference>
<proteinExistence type="predicted"/>
<sequence length="185" mass="20963">MTKKIFIIGALAILSCKERPKKETAEISVQQSGSAVYDDEKKETDEAHNWLETHIENYFAGDLGNLDKMMKDMTTKDYYDYKSDAMNVDMDVDGSLTKKEFEQKWKAKFDTSKAGVGTGFLITGQDWDSIKVVKCQLISQKGEGFLFDVILSDASHQLSYPIKVKVIKENNDFLIADVLQEDIQP</sequence>
<dbReference type="AlphaFoldDB" id="A0A1T3MYK2"/>
<dbReference type="EMBL" id="MAHX01000002">
    <property type="protein sequence ID" value="OPC69678.1"/>
    <property type="molecule type" value="Genomic_DNA"/>
</dbReference>
<name>A0A1T3MYK2_9FLAO</name>
<comment type="caution">
    <text evidence="1">The sequence shown here is derived from an EMBL/GenBank/DDBJ whole genome shotgun (WGS) entry which is preliminary data.</text>
</comment>
<protein>
    <recommendedName>
        <fullName evidence="3">DUF3828 domain-containing protein</fullName>
    </recommendedName>
</protein>
<dbReference type="Proteomes" id="UP000190813">
    <property type="component" value="Unassembled WGS sequence"/>
</dbReference>
<organism evidence="1 2">
    <name type="scientific">Elizabethkingia occulta</name>
    <dbReference type="NCBI Taxonomy" id="1867263"/>
    <lineage>
        <taxon>Bacteria</taxon>
        <taxon>Pseudomonadati</taxon>
        <taxon>Bacteroidota</taxon>
        <taxon>Flavobacteriia</taxon>
        <taxon>Flavobacteriales</taxon>
        <taxon>Weeksellaceae</taxon>
        <taxon>Elizabethkingia</taxon>
    </lineage>
</organism>
<keyword evidence="2" id="KW-1185">Reference proteome</keyword>
<gene>
    <name evidence="1" type="ORF">BAZ10_17535</name>
</gene>